<dbReference type="AlphaFoldDB" id="A0A8S3TE35"/>
<name>A0A8S3TE35_MYTED</name>
<reference evidence="5" key="1">
    <citation type="submission" date="2021-03" db="EMBL/GenBank/DDBJ databases">
        <authorList>
            <person name="Bekaert M."/>
        </authorList>
    </citation>
    <scope>NUCLEOTIDE SEQUENCE</scope>
</reference>
<dbReference type="PANTHER" id="PTHR16231">
    <property type="entry name" value="COMM DOMAIN-CONTAINING PROTEIN 4-8 FAMILY MEMBER"/>
    <property type="match status" value="1"/>
</dbReference>
<comment type="similarity">
    <text evidence="3">Belongs to the COMM domain-containing protein 6 family.</text>
</comment>
<evidence type="ECO:0000259" key="4">
    <source>
        <dbReference type="PROSITE" id="PS51269"/>
    </source>
</evidence>
<keyword evidence="6" id="KW-1185">Reference proteome</keyword>
<evidence type="ECO:0000256" key="1">
    <source>
        <dbReference type="ARBA" id="ARBA00039908"/>
    </source>
</evidence>
<dbReference type="Pfam" id="PF07258">
    <property type="entry name" value="COMM_domain"/>
    <property type="match status" value="1"/>
</dbReference>
<gene>
    <name evidence="5" type="ORF">MEDL_40486</name>
</gene>
<feature type="domain" description="COMM" evidence="4">
    <location>
        <begin position="136"/>
        <end position="203"/>
    </location>
</feature>
<protein>
    <recommendedName>
        <fullName evidence="1">COMM domain-containing protein 6</fullName>
    </recommendedName>
</protein>
<dbReference type="PROSITE" id="PS51269">
    <property type="entry name" value="COMM"/>
    <property type="match status" value="1"/>
</dbReference>
<dbReference type="InterPro" id="IPR047155">
    <property type="entry name" value="COMMD4/6/7/8"/>
</dbReference>
<dbReference type="OrthoDB" id="10251827at2759"/>
<comment type="caution">
    <text evidence="5">The sequence shown here is derived from an EMBL/GenBank/DDBJ whole genome shotgun (WGS) entry which is preliminary data.</text>
</comment>
<dbReference type="InterPro" id="IPR017920">
    <property type="entry name" value="COMM"/>
</dbReference>
<dbReference type="Proteomes" id="UP000683360">
    <property type="component" value="Unassembled WGS sequence"/>
</dbReference>
<sequence length="203" mass="23252">MSKNKNCNCNYILGCDHTIDILNRLPTEVFSDICHDVLFFLQFKIPAIDVETLKERFEENSIHIEDKDLQVSYTYSNIYTGISASKLKVHHDSLKKQLLSSLKFTEETSENIAYNWKEYGDALKSDHSFPMFDVGKLIDMQWKLGVAVSSDDCRNLNSTFVAMNLKVADTSGKLTSHAFEMTIPQFKNLSKQLQEMAKSMEMV</sequence>
<comment type="function">
    <text evidence="2">Scaffold protein in the commander complex that is essential for endosomal recycling of transmembrane cargos; the commander complex is composed of the CCC subcomplex and the retriever subcomplex. May modulate activity of cullin-RING E3 ubiquitin ligase (CRL) complexes. Down-regulates activation of NF-kappa-B. Inhibits TNF-induced NFKB1 activation.</text>
</comment>
<proteinExistence type="inferred from homology"/>
<dbReference type="PANTHER" id="PTHR16231:SF5">
    <property type="entry name" value="COMM DOMAIN-CONTAINING PROTEIN 6"/>
    <property type="match status" value="1"/>
</dbReference>
<accession>A0A8S3TE35</accession>
<evidence type="ECO:0000313" key="5">
    <source>
        <dbReference type="EMBL" id="CAG2227458.1"/>
    </source>
</evidence>
<dbReference type="EMBL" id="CAJPWZ010001964">
    <property type="protein sequence ID" value="CAG2227458.1"/>
    <property type="molecule type" value="Genomic_DNA"/>
</dbReference>
<evidence type="ECO:0000256" key="2">
    <source>
        <dbReference type="ARBA" id="ARBA00093393"/>
    </source>
</evidence>
<evidence type="ECO:0000256" key="3">
    <source>
        <dbReference type="ARBA" id="ARBA00093468"/>
    </source>
</evidence>
<evidence type="ECO:0000313" key="6">
    <source>
        <dbReference type="Proteomes" id="UP000683360"/>
    </source>
</evidence>
<organism evidence="5 6">
    <name type="scientific">Mytilus edulis</name>
    <name type="common">Blue mussel</name>
    <dbReference type="NCBI Taxonomy" id="6550"/>
    <lineage>
        <taxon>Eukaryota</taxon>
        <taxon>Metazoa</taxon>
        <taxon>Spiralia</taxon>
        <taxon>Lophotrochozoa</taxon>
        <taxon>Mollusca</taxon>
        <taxon>Bivalvia</taxon>
        <taxon>Autobranchia</taxon>
        <taxon>Pteriomorphia</taxon>
        <taxon>Mytilida</taxon>
        <taxon>Mytiloidea</taxon>
        <taxon>Mytilidae</taxon>
        <taxon>Mytilinae</taxon>
        <taxon>Mytilus</taxon>
    </lineage>
</organism>